<dbReference type="STRING" id="72664.V4KIH1"/>
<evidence type="ECO:0000256" key="8">
    <source>
        <dbReference type="ARBA" id="ARBA00023136"/>
    </source>
</evidence>
<name>V4KIH1_EUTSA</name>
<keyword evidence="6" id="KW-0677">Repeat</keyword>
<keyword evidence="3" id="KW-1003">Cell membrane</keyword>
<evidence type="ECO:0000256" key="2">
    <source>
        <dbReference type="ARBA" id="ARBA00009592"/>
    </source>
</evidence>
<keyword evidence="12" id="KW-1185">Reference proteome</keyword>
<feature type="non-terminal residue" evidence="11">
    <location>
        <position position="303"/>
    </location>
</feature>
<dbReference type="Gene3D" id="3.80.10.10">
    <property type="entry name" value="Ribonuclease Inhibitor"/>
    <property type="match status" value="1"/>
</dbReference>
<gene>
    <name evidence="11" type="ORF">EUTSA_v10024077mg</name>
</gene>
<dbReference type="FunFam" id="3.80.10.10:FF:000383">
    <property type="entry name" value="Leucine-rich repeat receptor protein kinase EMS1"/>
    <property type="match status" value="2"/>
</dbReference>
<dbReference type="AlphaFoldDB" id="V4KIH1"/>
<dbReference type="PANTHER" id="PTHR27004:SF372">
    <property type="entry name" value="RECEPTOR-LIKE PROTEIN 11-RELATED"/>
    <property type="match status" value="1"/>
</dbReference>
<dbReference type="Gramene" id="ESQ29702">
    <property type="protein sequence ID" value="ESQ29702"/>
    <property type="gene ID" value="EUTSA_v10024077mg"/>
</dbReference>
<keyword evidence="10" id="KW-0325">Glycoprotein</keyword>
<evidence type="ECO:0000256" key="3">
    <source>
        <dbReference type="ARBA" id="ARBA00022475"/>
    </source>
</evidence>
<accession>V4KIH1</accession>
<dbReference type="KEGG" id="eus:EUTSA_v10024077mg"/>
<dbReference type="Proteomes" id="UP000030689">
    <property type="component" value="Unassembled WGS sequence"/>
</dbReference>
<reference evidence="11 12" key="1">
    <citation type="journal article" date="2013" name="Front. Plant Sci.">
        <title>The Reference Genome of the Halophytic Plant Eutrema salsugineum.</title>
        <authorList>
            <person name="Yang R."/>
            <person name="Jarvis D.E."/>
            <person name="Chen H."/>
            <person name="Beilstein M.A."/>
            <person name="Grimwood J."/>
            <person name="Jenkins J."/>
            <person name="Shu S."/>
            <person name="Prochnik S."/>
            <person name="Xin M."/>
            <person name="Ma C."/>
            <person name="Schmutz J."/>
            <person name="Wing R.A."/>
            <person name="Mitchell-Olds T."/>
            <person name="Schumaker K.S."/>
            <person name="Wang X."/>
        </authorList>
    </citation>
    <scope>NUCLEOTIDE SEQUENCE [LARGE SCALE GENOMIC DNA]</scope>
</reference>
<dbReference type="OMA" id="TWREMAT"/>
<keyword evidence="7" id="KW-1133">Transmembrane helix</keyword>
<evidence type="ECO:0008006" key="13">
    <source>
        <dbReference type="Google" id="ProtNLM"/>
    </source>
</evidence>
<organism evidence="11 12">
    <name type="scientific">Eutrema salsugineum</name>
    <name type="common">Saltwater cress</name>
    <name type="synonym">Sisymbrium salsugineum</name>
    <dbReference type="NCBI Taxonomy" id="72664"/>
    <lineage>
        <taxon>Eukaryota</taxon>
        <taxon>Viridiplantae</taxon>
        <taxon>Streptophyta</taxon>
        <taxon>Embryophyta</taxon>
        <taxon>Tracheophyta</taxon>
        <taxon>Spermatophyta</taxon>
        <taxon>Magnoliopsida</taxon>
        <taxon>eudicotyledons</taxon>
        <taxon>Gunneridae</taxon>
        <taxon>Pentapetalae</taxon>
        <taxon>rosids</taxon>
        <taxon>malvids</taxon>
        <taxon>Brassicales</taxon>
        <taxon>Brassicaceae</taxon>
        <taxon>Eutremeae</taxon>
        <taxon>Eutrema</taxon>
    </lineage>
</organism>
<comment type="similarity">
    <text evidence="2">Belongs to the RLP family.</text>
</comment>
<evidence type="ECO:0000256" key="5">
    <source>
        <dbReference type="ARBA" id="ARBA00022692"/>
    </source>
</evidence>
<keyword evidence="9" id="KW-0675">Receptor</keyword>
<evidence type="ECO:0000256" key="9">
    <source>
        <dbReference type="ARBA" id="ARBA00023170"/>
    </source>
</evidence>
<dbReference type="InterPro" id="IPR003591">
    <property type="entry name" value="Leu-rich_rpt_typical-subtyp"/>
</dbReference>
<evidence type="ECO:0000256" key="10">
    <source>
        <dbReference type="ARBA" id="ARBA00023180"/>
    </source>
</evidence>
<evidence type="ECO:0000256" key="7">
    <source>
        <dbReference type="ARBA" id="ARBA00022989"/>
    </source>
</evidence>
<dbReference type="SMART" id="SM00369">
    <property type="entry name" value="LRR_TYP"/>
    <property type="match status" value="4"/>
</dbReference>
<evidence type="ECO:0000256" key="4">
    <source>
        <dbReference type="ARBA" id="ARBA00022614"/>
    </source>
</evidence>
<keyword evidence="5" id="KW-0812">Transmembrane</keyword>
<evidence type="ECO:0000313" key="11">
    <source>
        <dbReference type="EMBL" id="ESQ29702.1"/>
    </source>
</evidence>
<protein>
    <recommendedName>
        <fullName evidence="13">Leucine-rich repeat-containing N-terminal plant-type domain-containing protein</fullName>
    </recommendedName>
</protein>
<dbReference type="Pfam" id="PF13855">
    <property type="entry name" value="LRR_8"/>
    <property type="match status" value="1"/>
</dbReference>
<sequence length="303" mass="34782">MSRFHKLEYFDVGANSFRGPFPKSFFKIYSLTRNSFYGPIPESISKLHNLLQLRLSNNNLTGPIPKSISKLVNLRYLDISNNKLEGEVPSCLWRLTTVMLSHNSFISFETLQLMNVESNKIKDKFPSWLGSLPSLHVLIVRSNEFYGLLYDRDVSVGFQSLRVIDISQNDFTGTLPTHYFSNWREMRTLTEENDRYMQDFVNYSTIYHSMEIVNKGTSEPLIFPETKIYGKIPESIGSLKELLLLNLSGNAFTSEIPRFLANLTNLETLDLSCNKFTGQIPQDLGKLSFLSYMNFSHNLLQGP</sequence>
<dbReference type="InterPro" id="IPR032675">
    <property type="entry name" value="LRR_dom_sf"/>
</dbReference>
<dbReference type="EMBL" id="KI517881">
    <property type="protein sequence ID" value="ESQ29702.1"/>
    <property type="molecule type" value="Genomic_DNA"/>
</dbReference>
<evidence type="ECO:0000256" key="1">
    <source>
        <dbReference type="ARBA" id="ARBA00004251"/>
    </source>
</evidence>
<keyword evidence="4" id="KW-0433">Leucine-rich repeat</keyword>
<keyword evidence="8" id="KW-0472">Membrane</keyword>
<evidence type="ECO:0000256" key="6">
    <source>
        <dbReference type="ARBA" id="ARBA00022737"/>
    </source>
</evidence>
<dbReference type="InterPro" id="IPR001611">
    <property type="entry name" value="Leu-rich_rpt"/>
</dbReference>
<comment type="subcellular location">
    <subcellularLocation>
        <location evidence="1">Cell membrane</location>
        <topology evidence="1">Single-pass type I membrane protein</topology>
    </subcellularLocation>
</comment>
<dbReference type="PANTHER" id="PTHR27004">
    <property type="entry name" value="RECEPTOR-LIKE PROTEIN 12 ISOFORM X1"/>
    <property type="match status" value="1"/>
</dbReference>
<dbReference type="PRINTS" id="PR00019">
    <property type="entry name" value="LEURICHRPT"/>
</dbReference>
<proteinExistence type="inferred from homology"/>
<evidence type="ECO:0000313" key="12">
    <source>
        <dbReference type="Proteomes" id="UP000030689"/>
    </source>
</evidence>
<dbReference type="SUPFAM" id="SSF52047">
    <property type="entry name" value="RNI-like"/>
    <property type="match status" value="1"/>
</dbReference>
<dbReference type="eggNOG" id="KOG0619">
    <property type="taxonomic scope" value="Eukaryota"/>
</dbReference>
<dbReference type="GO" id="GO:0005886">
    <property type="term" value="C:plasma membrane"/>
    <property type="evidence" value="ECO:0007669"/>
    <property type="project" value="UniProtKB-SubCell"/>
</dbReference>
<dbReference type="Pfam" id="PF00560">
    <property type="entry name" value="LRR_1"/>
    <property type="match status" value="3"/>
</dbReference>